<dbReference type="InterPro" id="IPR026341">
    <property type="entry name" value="T9SS_type_B"/>
</dbReference>
<keyword evidence="3" id="KW-1185">Reference proteome</keyword>
<dbReference type="InterPro" id="IPR056541">
    <property type="entry name" value="Ig-like_POM152"/>
</dbReference>
<dbReference type="Pfam" id="PF24312">
    <property type="entry name" value="Ig-like_POM152"/>
    <property type="match status" value="3"/>
</dbReference>
<evidence type="ECO:0000313" key="2">
    <source>
        <dbReference type="EMBL" id="NEN22868.1"/>
    </source>
</evidence>
<dbReference type="InterPro" id="IPR013783">
    <property type="entry name" value="Ig-like_fold"/>
</dbReference>
<dbReference type="GO" id="GO:0006999">
    <property type="term" value="P:nuclear pore organization"/>
    <property type="evidence" value="ECO:0007669"/>
    <property type="project" value="TreeGrafter"/>
</dbReference>
<dbReference type="PANTHER" id="PTHR28206">
    <property type="entry name" value="NUCLEOPORIN POM152"/>
    <property type="match status" value="1"/>
</dbReference>
<dbReference type="SUPFAM" id="SSF49299">
    <property type="entry name" value="PKD domain"/>
    <property type="match status" value="1"/>
</dbReference>
<dbReference type="GO" id="GO:0006606">
    <property type="term" value="P:protein import into nucleus"/>
    <property type="evidence" value="ECO:0007669"/>
    <property type="project" value="TreeGrafter"/>
</dbReference>
<feature type="domain" description="Nucleoporin POM152 Ig-like" evidence="1">
    <location>
        <begin position="1967"/>
        <end position="2031"/>
    </location>
</feature>
<dbReference type="InterPro" id="IPR037701">
    <property type="entry name" value="Pom152"/>
</dbReference>
<reference evidence="2 3" key="1">
    <citation type="submission" date="2020-02" db="EMBL/GenBank/DDBJ databases">
        <title>Out from the shadows clarifying the taxonomy of the family Cryomorphaceae and related taxa by utilizing the GTDB taxonomic framework.</title>
        <authorList>
            <person name="Bowman J.P."/>
        </authorList>
    </citation>
    <scope>NUCLEOTIDE SEQUENCE [LARGE SCALE GENOMIC DNA]</scope>
    <source>
        <strain evidence="2 3">QSSC 1-22</strain>
    </source>
</reference>
<accession>A0A7K3WMV7</accession>
<feature type="domain" description="Nucleoporin POM152 Ig-like" evidence="1">
    <location>
        <begin position="2136"/>
        <end position="2204"/>
    </location>
</feature>
<dbReference type="GO" id="GO:0017056">
    <property type="term" value="F:structural constituent of nuclear pore"/>
    <property type="evidence" value="ECO:0007669"/>
    <property type="project" value="InterPro"/>
</dbReference>
<protein>
    <submittedName>
        <fullName evidence="2">Gliding motility-associated C-terminal domain-containing protein</fullName>
    </submittedName>
</protein>
<comment type="caution">
    <text evidence="2">The sequence shown here is derived from an EMBL/GenBank/DDBJ whole genome shotgun (WGS) entry which is preliminary data.</text>
</comment>
<gene>
    <name evidence="2" type="ORF">G3O08_05075</name>
</gene>
<proteinExistence type="predicted"/>
<evidence type="ECO:0000259" key="1">
    <source>
        <dbReference type="Pfam" id="PF24312"/>
    </source>
</evidence>
<feature type="domain" description="Nucleoporin POM152 Ig-like" evidence="1">
    <location>
        <begin position="2054"/>
        <end position="2118"/>
    </location>
</feature>
<dbReference type="Gene3D" id="2.60.40.10">
    <property type="entry name" value="Immunoglobulins"/>
    <property type="match status" value="1"/>
</dbReference>
<organism evidence="2 3">
    <name type="scientific">Cryomorpha ignava</name>
    <dbReference type="NCBI Taxonomy" id="101383"/>
    <lineage>
        <taxon>Bacteria</taxon>
        <taxon>Pseudomonadati</taxon>
        <taxon>Bacteroidota</taxon>
        <taxon>Flavobacteriia</taxon>
        <taxon>Flavobacteriales</taxon>
        <taxon>Cryomorphaceae</taxon>
        <taxon>Cryomorpha</taxon>
    </lineage>
</organism>
<sequence>MANNASAQDTLSWTSSPSPINGAYEPGSIVTFCFTVEINPLIGGANWFHGLVLNIPTGWDYTSITNTSAPPSCTGSGGGNWAFYQNGPDGPGFYYDSGTGGPLDGNPGNNWGDPCSTNQLPDDFTFCFDITVGSPHYDVNGFLDGYDCGPGGNDIDGSSITPSVTFTGDGETGSWGGTYAPTPPVSSDPITIKCCDAEAGVSPGTLPICETGNWNLFDELGDTFDGIPPDTGGVWTYEGEPAYSWTNPWSPADSTWLGTFDPTIDPPGEYTYTVTLIDTVTADTCTSATTIIMEFISLGTVQNIADCSGTPTNILPLITNFIIPAGGTWTDPVGTPLVGATVDPNVNPPGLYTYSYYDAGMCLTTLQVQVTFATGGAAGSPGTVDICTSDAGCFSPFTALQGNPTAGGNWIVYDSTGFIFLDYLPEWNICLDMSTYPSTVPNGYVGDFLFKYLLGAPPCDPVLVDVTVNIFAPVNTGANTVTSLCVTDAPVELHTLVGGDPGLEWNQGGTVIPDLLDPSTYAANTSLSLYYEGGLAGTSCVSSTLLQLTILPTYAYAGENNTINVCTADAFILMRDSIPDNGTDVVQNGGTWQDNAGNPTNTDYFVPGTSAPGTYVFTYNIVSPCATDQSTLTIIVEPTLNPGTSGILDICSNETNVALSGGLTGTFDTGGTWTDASGIVVPGGTVNGNAVTNGAVYTYTVGSALCAQTATVTINVIPAPNAGVLTTTPQTYCDSDAPIDLMTLFTTPPSVLPSPGVAGWTNPGGATVTTVNPSSGSSASGVYTYTIQNSGCGQASVSITITINDTPNAGTDGTLTVCPNGTGTVDLINSLGGSPAPGGTWTGPFGGGFSGSFNPATPDAAGVYTYTVGTTCTDQATVTVSYDVLPNPGISSTVTVCAGDPAFNLIDELGTGAVLGNWSFGGSDTSGTFTPGTSSPGVYTNTVTAGTCPSVTATLTVNVTALPNAGADATVTFCETAGIVDLTSYLNGTPTTGGSWADAGGMTVSNSLNVATLCGSSLVYTYTVGSGTCSSSAVLSFDVICSPSAGSGGTLDLCSDNGSFSLFDGLTGPYDTPGVWTNSINTVVSNPTNMNPATLGTGDTFTYTVEALPCAAASADVVVSITPEITTANLDVSCTSSQTTYIVGFSISGGDGSYSNSGTTSGSISGGIFTSDPINVGTDYSLIISDGSACGDITVSGVSPNCSCPTTASFASGNETICIGSSTDIEMNLGGGIDGNYGFVYNDGTDDIMVSNASNGHIISVTPTVTTTYTLVSVTDGFCTNPISGSVTITVDPLNDAGNDVPQDYCGNGSNLVLTPATGEPTGGTFSPASIALLPANSGDYNYTMSGGQCPPDVAVYTINIDAPLATTSVQTTCESNQTEYTVTIVITGGTSPYSVDGNEIAGNSFTSSVIAMGTNYSFDIDDSGACGQITASGLSPNCNCPVNASFSTGNQTICIGSSTSIGLNLTGGIDGDYTVSYTAGGSPQSLSGLSDGAVITVSPTTTTTYTLTGVEDSNCPGSVNGSVTITVEQWPNAGGDISAEYCADGTVLVLTPASGQPSGGSFSPASVTKDVANSGVFTYTMSGNVCPDDQANYTIDFIQELEVIDLTAVCSSNQLEYTVSYTIYGGTPPYIINGGSPIYSTNFSEVKVFASNPTYNYTISDNGPCADVVISETAPDCNCIAEGSITGSQAICNGDGAEITFNGIGDAPFNITYTNSVSTQTTPLNSINNGHVITVYPTVTTTYTLETVSDSYCEGVVSGNSVTITVDNPVVISGVTEICNTTAEGYVVEFSYTGGVGPFTFSPGNTSSTPGVYTSPVYQSGSGYSITVNDAGACPQQIVSSPGYTCACLSDAGTIPTPDFEVCYGESATVTTNNSNLDGNDVLQYILHDGDGSSIGNVIATSTNGTFVFNYGSMTPGAAYYITAAVGNNIGGGNVNLNGSCTSLSNAVQVVMNPLPTASITGGSIVCVGEAVDLEITFTGGAPYDFVYKIDGATQGSNTIPTGNTFTLTVSQPGNYTLESVSNTCTGTVSGSAIVQNYETPTATLSGEPTVCEGSGDGPQVALTGNGPWNLVYTIDGVEQPPVTTNFVTYTIPVETDGNYALVSVEGSYCSGTVSGSQNVTILDAPTASITGGGTVCAGDSATFDVSLSGISPWTVQYTVDGVPQNPLTGITSGYSFESSVDGDYVLVSVTDANCSGEVLASQAALIVNPLPTAEVTTNKSSVCIGEELQLGIDLEGVPPYSVTYVLNGDTIVATGLYSDFMKTLSPVNPVTFEVIYVSDGSNPTCSSDVIDLTYIDAVALPNAPVLTDDTICATNGPVTIGVNAAPGLTYSWSPETSLSSPNTSNTLFQPFLSGPVAKDFKYVLTATNGECSARDTMIVTVDPGPQARFSYTPDPISSEDPTVFFKNNTVGRDNVIYFWEFDSLDTSNDFEPSYKFPDGINDSYTVSLTAIDPVTGCVDDYKDILKIKPEMLIYVPSAFTPDGDGKNDLWAPVLTNVDADNFKLTVYDRLGVLVFTTTDVKQKWNGNKMNGNYYVEPGVYVWMIETKNQVSLEEVNMKGIVTVVR</sequence>
<dbReference type="NCBIfam" id="TIGR04131">
    <property type="entry name" value="Bac_Flav_CTERM"/>
    <property type="match status" value="1"/>
</dbReference>
<dbReference type="Pfam" id="PF13585">
    <property type="entry name" value="CHU_C"/>
    <property type="match status" value="1"/>
</dbReference>
<dbReference type="PANTHER" id="PTHR28206:SF1">
    <property type="entry name" value="NUCLEOPORIN POM152"/>
    <property type="match status" value="1"/>
</dbReference>
<name>A0A7K3WMV7_9FLAO</name>
<dbReference type="Proteomes" id="UP000486602">
    <property type="component" value="Unassembled WGS sequence"/>
</dbReference>
<dbReference type="InterPro" id="IPR035986">
    <property type="entry name" value="PKD_dom_sf"/>
</dbReference>
<dbReference type="EMBL" id="JAAGVY010000006">
    <property type="protein sequence ID" value="NEN22868.1"/>
    <property type="molecule type" value="Genomic_DNA"/>
</dbReference>
<evidence type="ECO:0000313" key="3">
    <source>
        <dbReference type="Proteomes" id="UP000486602"/>
    </source>
</evidence>